<dbReference type="Pfam" id="PF02545">
    <property type="entry name" value="Maf"/>
    <property type="match status" value="1"/>
</dbReference>
<dbReference type="PANTHER" id="PTHR43213:SF5">
    <property type="entry name" value="BIFUNCTIONAL DTTP_UTP PYROPHOSPHATASE_METHYLTRANSFERASE PROTEIN-RELATED"/>
    <property type="match status" value="1"/>
</dbReference>
<dbReference type="Gene3D" id="3.90.950.10">
    <property type="match status" value="1"/>
</dbReference>
<comment type="subcellular location">
    <subcellularLocation>
        <location evidence="3">Cytoplasm</location>
    </subcellularLocation>
</comment>
<evidence type="ECO:0000256" key="2">
    <source>
        <dbReference type="ARBA" id="ARBA00022801"/>
    </source>
</evidence>
<comment type="catalytic activity">
    <reaction evidence="3">
        <text>a 2'-deoxyribonucleoside 5'-triphosphate + H2O = a 2'-deoxyribonucleoside 5'-phosphate + diphosphate + H(+)</text>
        <dbReference type="Rhea" id="RHEA:44644"/>
        <dbReference type="ChEBI" id="CHEBI:15377"/>
        <dbReference type="ChEBI" id="CHEBI:15378"/>
        <dbReference type="ChEBI" id="CHEBI:33019"/>
        <dbReference type="ChEBI" id="CHEBI:61560"/>
        <dbReference type="ChEBI" id="CHEBI:65317"/>
        <dbReference type="EC" id="3.6.1.9"/>
    </reaction>
</comment>
<dbReference type="RefSeq" id="WP_110101109.1">
    <property type="nucleotide sequence ID" value="NZ_CP122561.1"/>
</dbReference>
<evidence type="ECO:0000256" key="3">
    <source>
        <dbReference type="HAMAP-Rule" id="MF_00528"/>
    </source>
</evidence>
<evidence type="ECO:0000256" key="1">
    <source>
        <dbReference type="ARBA" id="ARBA00001968"/>
    </source>
</evidence>
<dbReference type="PIRSF" id="PIRSF006305">
    <property type="entry name" value="Maf"/>
    <property type="match status" value="1"/>
</dbReference>
<accession>A0AAJ6DDV0</accession>
<dbReference type="InterPro" id="IPR029001">
    <property type="entry name" value="ITPase-like_fam"/>
</dbReference>
<comment type="similarity">
    <text evidence="3">Belongs to the Maf family.</text>
</comment>
<keyword evidence="2 3" id="KW-0378">Hydrolase</keyword>
<evidence type="ECO:0000313" key="4">
    <source>
        <dbReference type="EMBL" id="WGH94257.1"/>
    </source>
</evidence>
<evidence type="ECO:0000313" key="5">
    <source>
        <dbReference type="Proteomes" id="UP001224674"/>
    </source>
</evidence>
<dbReference type="EMBL" id="CP122566">
    <property type="protein sequence ID" value="WGH94257.1"/>
    <property type="molecule type" value="Genomic_DNA"/>
</dbReference>
<gene>
    <name evidence="4" type="ORF">QDX21_05565</name>
</gene>
<dbReference type="SUPFAM" id="SSF52972">
    <property type="entry name" value="ITPase-like"/>
    <property type="match status" value="1"/>
</dbReference>
<dbReference type="InterPro" id="IPR003697">
    <property type="entry name" value="Maf-like"/>
</dbReference>
<dbReference type="HAMAP" id="MF_00528">
    <property type="entry name" value="Maf"/>
    <property type="match status" value="1"/>
</dbReference>
<dbReference type="NCBIfam" id="TIGR00172">
    <property type="entry name" value="maf"/>
    <property type="match status" value="1"/>
</dbReference>
<reference evidence="4 5" key="1">
    <citation type="submission" date="2023-03" db="EMBL/GenBank/DDBJ databases">
        <title>Complete genome sequences of several Auritidibacter ignavus strains isolated from ear infections.</title>
        <authorList>
            <person name="Baehr T."/>
            <person name="Baumhoegger A.M."/>
        </authorList>
    </citation>
    <scope>NUCLEOTIDE SEQUENCE [LARGE SCALE GENOMIC DNA]</scope>
    <source>
        <strain evidence="4 5">BABAE-6</strain>
    </source>
</reference>
<dbReference type="GO" id="GO:0009117">
    <property type="term" value="P:nucleotide metabolic process"/>
    <property type="evidence" value="ECO:0007669"/>
    <property type="project" value="UniProtKB-KW"/>
</dbReference>
<comment type="function">
    <text evidence="3">Nucleoside triphosphate pyrophosphatase. May have a dual role in cell division arrest and in preventing the incorporation of modified nucleotides into cellular nucleic acids.</text>
</comment>
<feature type="active site" description="Proton acceptor" evidence="3">
    <location>
        <position position="84"/>
    </location>
</feature>
<keyword evidence="3" id="KW-0963">Cytoplasm</keyword>
<keyword evidence="3" id="KW-0546">Nucleotide metabolism</keyword>
<dbReference type="Proteomes" id="UP001224674">
    <property type="component" value="Chromosome"/>
</dbReference>
<dbReference type="AlphaFoldDB" id="A0AAJ6DDV0"/>
<organism evidence="4 5">
    <name type="scientific">Auritidibacter ignavus</name>
    <dbReference type="NCBI Taxonomy" id="678932"/>
    <lineage>
        <taxon>Bacteria</taxon>
        <taxon>Bacillati</taxon>
        <taxon>Actinomycetota</taxon>
        <taxon>Actinomycetes</taxon>
        <taxon>Micrococcales</taxon>
        <taxon>Micrococcaceae</taxon>
        <taxon>Auritidibacter</taxon>
    </lineage>
</organism>
<name>A0AAJ6DDV0_9MICC</name>
<comment type="cofactor">
    <cofactor evidence="1 3">
        <name>a divalent metal cation</name>
        <dbReference type="ChEBI" id="CHEBI:60240"/>
    </cofactor>
</comment>
<dbReference type="GO" id="GO:0047429">
    <property type="term" value="F:nucleoside triphosphate diphosphatase activity"/>
    <property type="evidence" value="ECO:0007669"/>
    <property type="project" value="UniProtKB-EC"/>
</dbReference>
<dbReference type="CDD" id="cd00555">
    <property type="entry name" value="Maf"/>
    <property type="match status" value="1"/>
</dbReference>
<dbReference type="PANTHER" id="PTHR43213">
    <property type="entry name" value="BIFUNCTIONAL DTTP/UTP PYROPHOSPHATASE/METHYLTRANSFERASE PROTEIN-RELATED"/>
    <property type="match status" value="1"/>
</dbReference>
<proteinExistence type="inferred from homology"/>
<dbReference type="GO" id="GO:0005737">
    <property type="term" value="C:cytoplasm"/>
    <property type="evidence" value="ECO:0007669"/>
    <property type="project" value="UniProtKB-SubCell"/>
</dbReference>
<dbReference type="EC" id="3.6.1.9" evidence="3"/>
<comment type="caution">
    <text evidence="3">Lacks conserved residue(s) required for the propagation of feature annotation.</text>
</comment>
<protein>
    <recommendedName>
        <fullName evidence="3">Nucleoside triphosphate pyrophosphatase</fullName>
        <ecNumber evidence="3">3.6.1.9</ecNumber>
    </recommendedName>
    <alternativeName>
        <fullName evidence="3">Nucleotide pyrophosphatase</fullName>
        <shortName evidence="3">Nucleotide PPase</shortName>
    </alternativeName>
</protein>
<sequence length="215" mass="23216">MARSQHPEIILASGSSARAQVLARAALPFTQRVSDIDEPALVASQNRELTPVEIPELLAQAKGRAVATEVAQEITSPTLILAADSVFEFNSSVYGKPHEPEIAIERWRAQQGQSGTLHTGHWLGLLHPEKPGALKQQVVTDSAEVEFAAVDEQTILDYVATGEPLGCAGGFTLEARGASLIQSVQGDPNTVLGLSLRVVRESLQAWGYRLSDWWD</sequence>
<keyword evidence="5" id="KW-1185">Reference proteome</keyword>
<comment type="catalytic activity">
    <reaction evidence="3">
        <text>a ribonucleoside 5'-triphosphate + H2O = a ribonucleoside 5'-phosphate + diphosphate + H(+)</text>
        <dbReference type="Rhea" id="RHEA:23996"/>
        <dbReference type="ChEBI" id="CHEBI:15377"/>
        <dbReference type="ChEBI" id="CHEBI:15378"/>
        <dbReference type="ChEBI" id="CHEBI:33019"/>
        <dbReference type="ChEBI" id="CHEBI:58043"/>
        <dbReference type="ChEBI" id="CHEBI:61557"/>
        <dbReference type="EC" id="3.6.1.9"/>
    </reaction>
</comment>